<dbReference type="PANTHER" id="PTHR10560">
    <property type="entry name" value="THROMBOPOIETIN"/>
    <property type="match status" value="1"/>
</dbReference>
<dbReference type="InterPro" id="IPR009079">
    <property type="entry name" value="4_helix_cytokine-like_core"/>
</dbReference>
<sequence>MSPAPHKQTEGDTLKETDTQKRAFVITYARTHALPRAHQQRGVPRTVARADLTQMKHATGQTCAQTRQTAWVFLLLLLQLQFSQTRPIDFICDSDVRRRMDVTEELQPLMTHCLDQLPSDVLRPCIRINMAAWKQTSFQQKQAFVRDSLDALLQSLGKVKESSSTSCQVVVLKTLERSVKNHLLIVERLERQISTLTPERNCEGHKTTSLTQTVHFYRKLLRGPVELLMEDLTHMCTTHT</sequence>
<accession>A0AA88PDZ0</accession>
<proteinExistence type="inferred from homology"/>
<dbReference type="PANTHER" id="PTHR10560:SF0">
    <property type="entry name" value="THROMBOPOIETIN"/>
    <property type="match status" value="1"/>
</dbReference>
<dbReference type="Pfam" id="PF00758">
    <property type="entry name" value="EPO_TPO"/>
    <property type="match status" value="1"/>
</dbReference>
<keyword evidence="5" id="KW-0732">Signal</keyword>
<dbReference type="GO" id="GO:0005179">
    <property type="term" value="F:hormone activity"/>
    <property type="evidence" value="ECO:0007669"/>
    <property type="project" value="UniProtKB-KW"/>
</dbReference>
<dbReference type="AlphaFoldDB" id="A0AA88PDZ0"/>
<dbReference type="Gene3D" id="1.20.1250.10">
    <property type="match status" value="1"/>
</dbReference>
<evidence type="ECO:0000256" key="3">
    <source>
        <dbReference type="ARBA" id="ARBA00022525"/>
    </source>
</evidence>
<evidence type="ECO:0000256" key="5">
    <source>
        <dbReference type="ARBA" id="ARBA00022729"/>
    </source>
</evidence>
<evidence type="ECO:0008006" key="9">
    <source>
        <dbReference type="Google" id="ProtNLM"/>
    </source>
</evidence>
<gene>
    <name evidence="7" type="ORF">Q8A67_018993</name>
</gene>
<evidence type="ECO:0000313" key="8">
    <source>
        <dbReference type="Proteomes" id="UP001187343"/>
    </source>
</evidence>
<organism evidence="7 8">
    <name type="scientific">Cirrhinus molitorella</name>
    <name type="common">mud carp</name>
    <dbReference type="NCBI Taxonomy" id="172907"/>
    <lineage>
        <taxon>Eukaryota</taxon>
        <taxon>Metazoa</taxon>
        <taxon>Chordata</taxon>
        <taxon>Craniata</taxon>
        <taxon>Vertebrata</taxon>
        <taxon>Euteleostomi</taxon>
        <taxon>Actinopterygii</taxon>
        <taxon>Neopterygii</taxon>
        <taxon>Teleostei</taxon>
        <taxon>Ostariophysi</taxon>
        <taxon>Cypriniformes</taxon>
        <taxon>Cyprinidae</taxon>
        <taxon>Labeoninae</taxon>
        <taxon>Labeonini</taxon>
        <taxon>Cirrhinus</taxon>
    </lineage>
</organism>
<dbReference type="GO" id="GO:0005576">
    <property type="term" value="C:extracellular region"/>
    <property type="evidence" value="ECO:0007669"/>
    <property type="project" value="UniProtKB-SubCell"/>
</dbReference>
<dbReference type="EMBL" id="JAUYZG010000018">
    <property type="protein sequence ID" value="KAK2881725.1"/>
    <property type="molecule type" value="Genomic_DNA"/>
</dbReference>
<dbReference type="InterPro" id="IPR001323">
    <property type="entry name" value="EPO_TPO"/>
</dbReference>
<keyword evidence="8" id="KW-1185">Reference proteome</keyword>
<evidence type="ECO:0000256" key="2">
    <source>
        <dbReference type="ARBA" id="ARBA00005782"/>
    </source>
</evidence>
<dbReference type="Proteomes" id="UP001187343">
    <property type="component" value="Unassembled WGS sequence"/>
</dbReference>
<keyword evidence="6" id="KW-1015">Disulfide bond</keyword>
<name>A0AA88PDZ0_9TELE</name>
<dbReference type="SUPFAM" id="SSF47266">
    <property type="entry name" value="4-helical cytokines"/>
    <property type="match status" value="1"/>
</dbReference>
<evidence type="ECO:0000256" key="1">
    <source>
        <dbReference type="ARBA" id="ARBA00004613"/>
    </source>
</evidence>
<comment type="subcellular location">
    <subcellularLocation>
        <location evidence="1">Secreted</location>
    </subcellularLocation>
</comment>
<evidence type="ECO:0000313" key="7">
    <source>
        <dbReference type="EMBL" id="KAK2881725.1"/>
    </source>
</evidence>
<keyword evidence="3" id="KW-0964">Secreted</keyword>
<comment type="similarity">
    <text evidence="2">Belongs to the EPO/TPO family.</text>
</comment>
<dbReference type="InterPro" id="IPR003978">
    <property type="entry name" value="Thrombopoietin"/>
</dbReference>
<reference evidence="7" key="1">
    <citation type="submission" date="2023-08" db="EMBL/GenBank/DDBJ databases">
        <title>Chromosome-level Genome Assembly of mud carp (Cirrhinus molitorella).</title>
        <authorList>
            <person name="Liu H."/>
        </authorList>
    </citation>
    <scope>NUCLEOTIDE SEQUENCE</scope>
    <source>
        <strain evidence="7">Prfri</strain>
        <tissue evidence="7">Muscle</tissue>
    </source>
</reference>
<dbReference type="GO" id="GO:0008283">
    <property type="term" value="P:cell population proliferation"/>
    <property type="evidence" value="ECO:0007669"/>
    <property type="project" value="InterPro"/>
</dbReference>
<protein>
    <recommendedName>
        <fullName evidence="9">Thrombopoietin</fullName>
    </recommendedName>
</protein>
<dbReference type="GO" id="GO:0005125">
    <property type="term" value="F:cytokine activity"/>
    <property type="evidence" value="ECO:0007669"/>
    <property type="project" value="InterPro"/>
</dbReference>
<keyword evidence="4" id="KW-0372">Hormone</keyword>
<comment type="caution">
    <text evidence="7">The sequence shown here is derived from an EMBL/GenBank/DDBJ whole genome shotgun (WGS) entry which is preliminary data.</text>
</comment>
<evidence type="ECO:0000256" key="4">
    <source>
        <dbReference type="ARBA" id="ARBA00022702"/>
    </source>
</evidence>
<evidence type="ECO:0000256" key="6">
    <source>
        <dbReference type="ARBA" id="ARBA00023157"/>
    </source>
</evidence>